<organism evidence="1 2">
    <name type="scientific">Smallanthus sonchifolius</name>
    <dbReference type="NCBI Taxonomy" id="185202"/>
    <lineage>
        <taxon>Eukaryota</taxon>
        <taxon>Viridiplantae</taxon>
        <taxon>Streptophyta</taxon>
        <taxon>Embryophyta</taxon>
        <taxon>Tracheophyta</taxon>
        <taxon>Spermatophyta</taxon>
        <taxon>Magnoliopsida</taxon>
        <taxon>eudicotyledons</taxon>
        <taxon>Gunneridae</taxon>
        <taxon>Pentapetalae</taxon>
        <taxon>asterids</taxon>
        <taxon>campanulids</taxon>
        <taxon>Asterales</taxon>
        <taxon>Asteraceae</taxon>
        <taxon>Asteroideae</taxon>
        <taxon>Heliantheae alliance</taxon>
        <taxon>Millerieae</taxon>
        <taxon>Smallanthus</taxon>
    </lineage>
</organism>
<reference evidence="1 2" key="2">
    <citation type="journal article" date="2022" name="Mol. Ecol. Resour.">
        <title>The genomes of chicory, endive, great burdock and yacon provide insights into Asteraceae paleo-polyploidization history and plant inulin production.</title>
        <authorList>
            <person name="Fan W."/>
            <person name="Wang S."/>
            <person name="Wang H."/>
            <person name="Wang A."/>
            <person name="Jiang F."/>
            <person name="Liu H."/>
            <person name="Zhao H."/>
            <person name="Xu D."/>
            <person name="Zhang Y."/>
        </authorList>
    </citation>
    <scope>NUCLEOTIDE SEQUENCE [LARGE SCALE GENOMIC DNA]</scope>
    <source>
        <strain evidence="2">cv. Yunnan</strain>
        <tissue evidence="1">Leaves</tissue>
    </source>
</reference>
<evidence type="ECO:0000313" key="1">
    <source>
        <dbReference type="EMBL" id="KAI3821956.1"/>
    </source>
</evidence>
<reference evidence="2" key="1">
    <citation type="journal article" date="2022" name="Mol. Ecol. Resour.">
        <title>The genomes of chicory, endive, great burdock and yacon provide insights into Asteraceae palaeo-polyploidization history and plant inulin production.</title>
        <authorList>
            <person name="Fan W."/>
            <person name="Wang S."/>
            <person name="Wang H."/>
            <person name="Wang A."/>
            <person name="Jiang F."/>
            <person name="Liu H."/>
            <person name="Zhao H."/>
            <person name="Xu D."/>
            <person name="Zhang Y."/>
        </authorList>
    </citation>
    <scope>NUCLEOTIDE SEQUENCE [LARGE SCALE GENOMIC DNA]</scope>
    <source>
        <strain evidence="2">cv. Yunnan</strain>
    </source>
</reference>
<dbReference type="EMBL" id="CM042020">
    <property type="protein sequence ID" value="KAI3821956.1"/>
    <property type="molecule type" value="Genomic_DNA"/>
</dbReference>
<comment type="caution">
    <text evidence="1">The sequence shown here is derived from an EMBL/GenBank/DDBJ whole genome shotgun (WGS) entry which is preliminary data.</text>
</comment>
<name>A0ACB9JPN8_9ASTR</name>
<proteinExistence type="predicted"/>
<protein>
    <submittedName>
        <fullName evidence="1">Uncharacterized protein</fullName>
    </submittedName>
</protein>
<accession>A0ACB9JPN8</accession>
<dbReference type="Proteomes" id="UP001056120">
    <property type="component" value="Linkage Group LG03"/>
</dbReference>
<evidence type="ECO:0000313" key="2">
    <source>
        <dbReference type="Proteomes" id="UP001056120"/>
    </source>
</evidence>
<sequence length="98" mass="11047">MSLEDIDRYLNTPPVQKVWDKEDAKALFNNLFNDQTPVNTSETHSDESDPELAELFEDIDDEVNLPDKPVYVTAQGRTSGRIPSIRLNTPQRVLGACT</sequence>
<gene>
    <name evidence="1" type="ORF">L1987_09534</name>
</gene>
<keyword evidence="2" id="KW-1185">Reference proteome</keyword>